<reference evidence="1 2" key="1">
    <citation type="submission" date="2018-04" db="EMBL/GenBank/DDBJ databases">
        <title>Pedobacter chongqingensis sp. nov., isolated from a rottenly hemp rope.</title>
        <authorList>
            <person name="Cai Y."/>
        </authorList>
    </citation>
    <scope>NUCLEOTIDE SEQUENCE [LARGE SCALE GENOMIC DNA]</scope>
    <source>
        <strain evidence="1 2">FJ4-8</strain>
    </source>
</reference>
<dbReference type="InterPro" id="IPR003749">
    <property type="entry name" value="ThiS/MoaD-like"/>
</dbReference>
<evidence type="ECO:0000313" key="1">
    <source>
        <dbReference type="EMBL" id="PWG78937.1"/>
    </source>
</evidence>
<proteinExistence type="predicted"/>
<dbReference type="Pfam" id="PF02597">
    <property type="entry name" value="ThiS"/>
    <property type="match status" value="1"/>
</dbReference>
<accession>A0A2U2PC06</accession>
<dbReference type="RefSeq" id="WP_109417574.1">
    <property type="nucleotide sequence ID" value="NZ_QEAS01000019.1"/>
</dbReference>
<keyword evidence="2" id="KW-1185">Reference proteome</keyword>
<dbReference type="InterPro" id="IPR016155">
    <property type="entry name" value="Mopterin_synth/thiamin_S_b"/>
</dbReference>
<sequence length="67" mass="7258">MEVTVNQQNYIVPDDCTVRMLLSDVLQRPLQGLAVAIGEAIVPKSQWEGLLLNPGDNIIIIKATQGG</sequence>
<dbReference type="InterPro" id="IPR012675">
    <property type="entry name" value="Beta-grasp_dom_sf"/>
</dbReference>
<dbReference type="CDD" id="cd00565">
    <property type="entry name" value="Ubl_ThiS"/>
    <property type="match status" value="1"/>
</dbReference>
<dbReference type="AlphaFoldDB" id="A0A2U2PC06"/>
<gene>
    <name evidence="1" type="primary">thiS</name>
    <name evidence="1" type="ORF">DDR33_20005</name>
</gene>
<dbReference type="OrthoDB" id="1525151at2"/>
<dbReference type="InterPro" id="IPR010035">
    <property type="entry name" value="Thi_S"/>
</dbReference>
<dbReference type="PANTHER" id="PTHR34472">
    <property type="entry name" value="SULFUR CARRIER PROTEIN THIS"/>
    <property type="match status" value="1"/>
</dbReference>
<dbReference type="Gene3D" id="3.10.20.30">
    <property type="match status" value="1"/>
</dbReference>
<dbReference type="SUPFAM" id="SSF54285">
    <property type="entry name" value="MoaD/ThiS"/>
    <property type="match status" value="1"/>
</dbReference>
<comment type="caution">
    <text evidence="1">The sequence shown here is derived from an EMBL/GenBank/DDBJ whole genome shotgun (WGS) entry which is preliminary data.</text>
</comment>
<evidence type="ECO:0000313" key="2">
    <source>
        <dbReference type="Proteomes" id="UP000245647"/>
    </source>
</evidence>
<dbReference type="EMBL" id="QEAS01000019">
    <property type="protein sequence ID" value="PWG78937.1"/>
    <property type="molecule type" value="Genomic_DNA"/>
</dbReference>
<protein>
    <submittedName>
        <fullName evidence="1">Thiamine biosynthesis protein ThiS</fullName>
    </submittedName>
</protein>
<dbReference type="NCBIfam" id="TIGR01683">
    <property type="entry name" value="thiS"/>
    <property type="match status" value="1"/>
</dbReference>
<organism evidence="1 2">
    <name type="scientific">Pararcticibacter amylolyticus</name>
    <dbReference type="NCBI Taxonomy" id="2173175"/>
    <lineage>
        <taxon>Bacteria</taxon>
        <taxon>Pseudomonadati</taxon>
        <taxon>Bacteroidota</taxon>
        <taxon>Sphingobacteriia</taxon>
        <taxon>Sphingobacteriales</taxon>
        <taxon>Sphingobacteriaceae</taxon>
        <taxon>Pararcticibacter</taxon>
    </lineage>
</organism>
<dbReference type="PANTHER" id="PTHR34472:SF1">
    <property type="entry name" value="SULFUR CARRIER PROTEIN THIS"/>
    <property type="match status" value="1"/>
</dbReference>
<dbReference type="Proteomes" id="UP000245647">
    <property type="component" value="Unassembled WGS sequence"/>
</dbReference>
<name>A0A2U2PC06_9SPHI</name>